<dbReference type="KEGG" id="ehx:EMIHUDRAFT_452684"/>
<comment type="similarity">
    <text evidence="1 2">Belongs to the BolA/IbaG family.</text>
</comment>
<dbReference type="InterPro" id="IPR036065">
    <property type="entry name" value="BolA-like_sf"/>
</dbReference>
<dbReference type="HOGENOM" id="CLU_109462_3_0_1"/>
<accession>A0A0D3IGV7</accession>
<dbReference type="Proteomes" id="UP000013827">
    <property type="component" value="Unassembled WGS sequence"/>
</dbReference>
<dbReference type="InterPro" id="IPR050961">
    <property type="entry name" value="BolA/IbaG_stress_morph_reg"/>
</dbReference>
<dbReference type="eggNOG" id="KOG2313">
    <property type="taxonomic scope" value="Eukaryota"/>
</dbReference>
<proteinExistence type="inferred from homology"/>
<dbReference type="GeneID" id="17256557"/>
<sequence>MLACLGASLGLAPAHLRGPAARLALGRATRAFSGPRQAVIEERLASAFAPLHVVVENTSHGARKMLSPTASAARAVRRKEDESHFKVVVVSEAFEGKRLVGRHRAVNAAVCEPDGSLGFHSLEIGAAKTPAEWELDSAVPPSPKCAGGDGRGMSR</sequence>
<reference evidence="4" key="2">
    <citation type="submission" date="2024-10" db="UniProtKB">
        <authorList>
            <consortium name="EnsemblProtists"/>
        </authorList>
    </citation>
    <scope>IDENTIFICATION</scope>
</reference>
<reference evidence="5" key="1">
    <citation type="journal article" date="2013" name="Nature">
        <title>Pan genome of the phytoplankton Emiliania underpins its global distribution.</title>
        <authorList>
            <person name="Read B.A."/>
            <person name="Kegel J."/>
            <person name="Klute M.J."/>
            <person name="Kuo A."/>
            <person name="Lefebvre S.C."/>
            <person name="Maumus F."/>
            <person name="Mayer C."/>
            <person name="Miller J."/>
            <person name="Monier A."/>
            <person name="Salamov A."/>
            <person name="Young J."/>
            <person name="Aguilar M."/>
            <person name="Claverie J.M."/>
            <person name="Frickenhaus S."/>
            <person name="Gonzalez K."/>
            <person name="Herman E.K."/>
            <person name="Lin Y.C."/>
            <person name="Napier J."/>
            <person name="Ogata H."/>
            <person name="Sarno A.F."/>
            <person name="Shmutz J."/>
            <person name="Schroeder D."/>
            <person name="de Vargas C."/>
            <person name="Verret F."/>
            <person name="von Dassow P."/>
            <person name="Valentin K."/>
            <person name="Van de Peer Y."/>
            <person name="Wheeler G."/>
            <person name="Dacks J.B."/>
            <person name="Delwiche C.F."/>
            <person name="Dyhrman S.T."/>
            <person name="Glockner G."/>
            <person name="John U."/>
            <person name="Richards T."/>
            <person name="Worden A.Z."/>
            <person name="Zhang X."/>
            <person name="Grigoriev I.V."/>
            <person name="Allen A.E."/>
            <person name="Bidle K."/>
            <person name="Borodovsky M."/>
            <person name="Bowler C."/>
            <person name="Brownlee C."/>
            <person name="Cock J.M."/>
            <person name="Elias M."/>
            <person name="Gladyshev V.N."/>
            <person name="Groth M."/>
            <person name="Guda C."/>
            <person name="Hadaegh A."/>
            <person name="Iglesias-Rodriguez M.D."/>
            <person name="Jenkins J."/>
            <person name="Jones B.M."/>
            <person name="Lawson T."/>
            <person name="Leese F."/>
            <person name="Lindquist E."/>
            <person name="Lobanov A."/>
            <person name="Lomsadze A."/>
            <person name="Malik S.B."/>
            <person name="Marsh M.E."/>
            <person name="Mackinder L."/>
            <person name="Mock T."/>
            <person name="Mueller-Roeber B."/>
            <person name="Pagarete A."/>
            <person name="Parker M."/>
            <person name="Probert I."/>
            <person name="Quesneville H."/>
            <person name="Raines C."/>
            <person name="Rensing S.A."/>
            <person name="Riano-Pachon D.M."/>
            <person name="Richier S."/>
            <person name="Rokitta S."/>
            <person name="Shiraiwa Y."/>
            <person name="Soanes D.M."/>
            <person name="van der Giezen M."/>
            <person name="Wahlund T.M."/>
            <person name="Williams B."/>
            <person name="Wilson W."/>
            <person name="Wolfe G."/>
            <person name="Wurch L.L."/>
        </authorList>
    </citation>
    <scope>NUCLEOTIDE SEQUENCE</scope>
</reference>
<dbReference type="AlphaFoldDB" id="A0A0D3IGV7"/>
<dbReference type="Gene3D" id="3.10.20.90">
    <property type="entry name" value="Phosphatidylinositol 3-kinase Catalytic Subunit, Chain A, domain 1"/>
    <property type="match status" value="1"/>
</dbReference>
<dbReference type="EnsemblProtists" id="EOD10492">
    <property type="protein sequence ID" value="EOD10492"/>
    <property type="gene ID" value="EMIHUDRAFT_452684"/>
</dbReference>
<organism evidence="4 5">
    <name type="scientific">Emiliania huxleyi (strain CCMP1516)</name>
    <dbReference type="NCBI Taxonomy" id="280463"/>
    <lineage>
        <taxon>Eukaryota</taxon>
        <taxon>Haptista</taxon>
        <taxon>Haptophyta</taxon>
        <taxon>Prymnesiophyceae</taxon>
        <taxon>Isochrysidales</taxon>
        <taxon>Noelaerhabdaceae</taxon>
        <taxon>Emiliania</taxon>
    </lineage>
</organism>
<evidence type="ECO:0000313" key="4">
    <source>
        <dbReference type="EnsemblProtists" id="EOD10492"/>
    </source>
</evidence>
<feature type="region of interest" description="Disordered" evidence="3">
    <location>
        <begin position="133"/>
        <end position="155"/>
    </location>
</feature>
<evidence type="ECO:0000256" key="3">
    <source>
        <dbReference type="SAM" id="MobiDB-lite"/>
    </source>
</evidence>
<dbReference type="SUPFAM" id="SSF82657">
    <property type="entry name" value="BolA-like"/>
    <property type="match status" value="1"/>
</dbReference>
<dbReference type="PANTHER" id="PTHR46229:SF2">
    <property type="entry name" value="BOLA-LIKE PROTEIN 1"/>
    <property type="match status" value="1"/>
</dbReference>
<name>A0A0D3IGV7_EMIH1</name>
<dbReference type="Pfam" id="PF01722">
    <property type="entry name" value="BolA"/>
    <property type="match status" value="1"/>
</dbReference>
<dbReference type="OMA" id="QCTRRIT"/>
<dbReference type="PaxDb" id="2903-EOD10492"/>
<evidence type="ECO:0000313" key="5">
    <source>
        <dbReference type="Proteomes" id="UP000013827"/>
    </source>
</evidence>
<dbReference type="InterPro" id="IPR002634">
    <property type="entry name" value="BolA"/>
</dbReference>
<dbReference type="RefSeq" id="XP_005762921.1">
    <property type="nucleotide sequence ID" value="XM_005762864.1"/>
</dbReference>
<dbReference type="STRING" id="2903.R1BLQ4"/>
<evidence type="ECO:0000256" key="2">
    <source>
        <dbReference type="RuleBase" id="RU003860"/>
    </source>
</evidence>
<evidence type="ECO:0000256" key="1">
    <source>
        <dbReference type="ARBA" id="ARBA00005578"/>
    </source>
</evidence>
<protein>
    <recommendedName>
        <fullName evidence="6">BolA-like protein</fullName>
    </recommendedName>
</protein>
<keyword evidence="5" id="KW-1185">Reference proteome</keyword>
<dbReference type="PANTHER" id="PTHR46229">
    <property type="entry name" value="BOLA TRANSCRIPTION REGULATOR"/>
    <property type="match status" value="1"/>
</dbReference>
<evidence type="ECO:0008006" key="6">
    <source>
        <dbReference type="Google" id="ProtNLM"/>
    </source>
</evidence>